<protein>
    <recommendedName>
        <fullName evidence="4">Conjugal transfer protein TraD</fullName>
    </recommendedName>
</protein>
<organism evidence="2 3">
    <name type="scientific">Azonexus hydrophilus</name>
    <dbReference type="NCBI Taxonomy" id="418702"/>
    <lineage>
        <taxon>Bacteria</taxon>
        <taxon>Pseudomonadati</taxon>
        <taxon>Pseudomonadota</taxon>
        <taxon>Betaproteobacteria</taxon>
        <taxon>Rhodocyclales</taxon>
        <taxon>Azonexaceae</taxon>
        <taxon>Azonexus</taxon>
    </lineage>
</organism>
<accession>A0ABZ2XF67</accession>
<dbReference type="EMBL" id="CP151406">
    <property type="protein sequence ID" value="WZJ20025.1"/>
    <property type="molecule type" value="Genomic_DNA"/>
</dbReference>
<sequence>MSDTQIKRTKVEIQKDALAKLEAEAEKKRKQIAILESRQKKADEIKQREIDSRLKLHSGGIVHMVGLHRYVYSDVDVRDNPQDALIANLLVGCLLKVSQELENASIDDLRSLWDAGRAFRKKKQVDRITANLNPHIRELEEYSKMILQKDIVASAT</sequence>
<dbReference type="Proteomes" id="UP001479520">
    <property type="component" value="Chromosome"/>
</dbReference>
<evidence type="ECO:0000313" key="3">
    <source>
        <dbReference type="Proteomes" id="UP001479520"/>
    </source>
</evidence>
<feature type="coiled-coil region" evidence="1">
    <location>
        <begin position="11"/>
        <end position="38"/>
    </location>
</feature>
<evidence type="ECO:0000313" key="2">
    <source>
        <dbReference type="EMBL" id="WZJ20025.1"/>
    </source>
</evidence>
<keyword evidence="1" id="KW-0175">Coiled coil</keyword>
<proteinExistence type="predicted"/>
<evidence type="ECO:0000256" key="1">
    <source>
        <dbReference type="SAM" id="Coils"/>
    </source>
</evidence>
<keyword evidence="3" id="KW-1185">Reference proteome</keyword>
<reference evidence="2 3" key="1">
    <citation type="submission" date="2024-04" db="EMBL/GenBank/DDBJ databases">
        <title>Dissimilatory iodate-reducing microorganisms contribute to the enrichment of iodine in groundwater.</title>
        <authorList>
            <person name="Jiang Z."/>
        </authorList>
    </citation>
    <scope>NUCLEOTIDE SEQUENCE [LARGE SCALE GENOMIC DNA]</scope>
    <source>
        <strain evidence="2 3">NCP973</strain>
    </source>
</reference>
<gene>
    <name evidence="2" type="ORF">AADV58_08600</name>
</gene>
<evidence type="ECO:0008006" key="4">
    <source>
        <dbReference type="Google" id="ProtNLM"/>
    </source>
</evidence>
<name>A0ABZ2XF67_9RHOO</name>
<dbReference type="RefSeq" id="WP_341742908.1">
    <property type="nucleotide sequence ID" value="NZ_CP151406.1"/>
</dbReference>